<sequence length="229" mass="24433">MAGERNVASLTAKLSSGLSKFENYNNSEIYRFDQLGFTVTGRQVSGFSGFLIIVAMLMFTFSSAANSVMVSDLGGSKAFAADVIITENSGPSISGTLEDQGDYVDFGYIIEEIDWDYISDMRISHFDVEVDWNANGGGGGGRQVTLDVSSQNNTTGDSQNNQGGGGTITIVWPVNQLPETVSDTADSPDAFVSSFEKNGEWMGGTFTYTSDSALADTTPLTSESISYTI</sequence>
<feature type="non-terminal residue" evidence="3">
    <location>
        <position position="229"/>
    </location>
</feature>
<reference evidence="3" key="1">
    <citation type="submission" date="2018-05" db="EMBL/GenBank/DDBJ databases">
        <authorList>
            <person name="Lanie J.A."/>
            <person name="Ng W.-L."/>
            <person name="Kazmierczak K.M."/>
            <person name="Andrzejewski T.M."/>
            <person name="Davidsen T.M."/>
            <person name="Wayne K.J."/>
            <person name="Tettelin H."/>
            <person name="Glass J.I."/>
            <person name="Rusch D."/>
            <person name="Podicherti R."/>
            <person name="Tsui H.-C.T."/>
            <person name="Winkler M.E."/>
        </authorList>
    </citation>
    <scope>NUCLEOTIDE SEQUENCE</scope>
</reference>
<evidence type="ECO:0000313" key="3">
    <source>
        <dbReference type="EMBL" id="SVD21650.1"/>
    </source>
</evidence>
<gene>
    <name evidence="3" type="ORF">METZ01_LOCUS374504</name>
</gene>
<keyword evidence="2" id="KW-1133">Transmembrane helix</keyword>
<feature type="compositionally biased region" description="Polar residues" evidence="1">
    <location>
        <begin position="147"/>
        <end position="161"/>
    </location>
</feature>
<protein>
    <submittedName>
        <fullName evidence="3">Uncharacterized protein</fullName>
    </submittedName>
</protein>
<evidence type="ECO:0000256" key="1">
    <source>
        <dbReference type="SAM" id="MobiDB-lite"/>
    </source>
</evidence>
<name>A0A382THR3_9ZZZZ</name>
<evidence type="ECO:0000256" key="2">
    <source>
        <dbReference type="SAM" id="Phobius"/>
    </source>
</evidence>
<dbReference type="AlphaFoldDB" id="A0A382THR3"/>
<feature type="transmembrane region" description="Helical" evidence="2">
    <location>
        <begin position="47"/>
        <end position="69"/>
    </location>
</feature>
<keyword evidence="2" id="KW-0812">Transmembrane</keyword>
<proteinExistence type="predicted"/>
<accession>A0A382THR3</accession>
<dbReference type="EMBL" id="UINC01136721">
    <property type="protein sequence ID" value="SVD21650.1"/>
    <property type="molecule type" value="Genomic_DNA"/>
</dbReference>
<feature type="region of interest" description="Disordered" evidence="1">
    <location>
        <begin position="147"/>
        <end position="166"/>
    </location>
</feature>
<keyword evidence="2" id="KW-0472">Membrane</keyword>
<organism evidence="3">
    <name type="scientific">marine metagenome</name>
    <dbReference type="NCBI Taxonomy" id="408172"/>
    <lineage>
        <taxon>unclassified sequences</taxon>
        <taxon>metagenomes</taxon>
        <taxon>ecological metagenomes</taxon>
    </lineage>
</organism>